<organism evidence="1 2">
    <name type="scientific">Cocleimonas flava</name>
    <dbReference type="NCBI Taxonomy" id="634765"/>
    <lineage>
        <taxon>Bacteria</taxon>
        <taxon>Pseudomonadati</taxon>
        <taxon>Pseudomonadota</taxon>
        <taxon>Gammaproteobacteria</taxon>
        <taxon>Thiotrichales</taxon>
        <taxon>Thiotrichaceae</taxon>
        <taxon>Cocleimonas</taxon>
    </lineage>
</organism>
<dbReference type="OrthoDB" id="329419at2"/>
<protein>
    <submittedName>
        <fullName evidence="1">Protein required for attachment to host cells</fullName>
    </submittedName>
</protein>
<evidence type="ECO:0000313" key="1">
    <source>
        <dbReference type="EMBL" id="TCJ88733.1"/>
    </source>
</evidence>
<accession>A0A4R1F4H4</accession>
<dbReference type="InterPro" id="IPR019291">
    <property type="entry name" value="Host_attachment_protein"/>
</dbReference>
<reference evidence="1 2" key="1">
    <citation type="submission" date="2019-03" db="EMBL/GenBank/DDBJ databases">
        <title>Genomic Encyclopedia of Type Strains, Phase IV (KMG-IV): sequencing the most valuable type-strain genomes for metagenomic binning, comparative biology and taxonomic classification.</title>
        <authorList>
            <person name="Goeker M."/>
        </authorList>
    </citation>
    <scope>NUCLEOTIDE SEQUENCE [LARGE SCALE GENOMIC DNA]</scope>
    <source>
        <strain evidence="1 2">DSM 24830</strain>
    </source>
</reference>
<gene>
    <name evidence="1" type="ORF">EV695_0591</name>
</gene>
<evidence type="ECO:0000313" key="2">
    <source>
        <dbReference type="Proteomes" id="UP000294887"/>
    </source>
</evidence>
<sequence>MSKIWIVVADEAKARIFAAEKPVDPIVEIQTMTSSEANLLEQDLVTDKPGRGVSGSGQNKHAFEVNSTHKEQYAVQFAKEISDYLDENLRTKAFGKLHLIASPHFLGLLRKELSKNVENVVSLELDKDLTMMEPEEIREHLPKYL</sequence>
<dbReference type="RefSeq" id="WP_131904410.1">
    <property type="nucleotide sequence ID" value="NZ_BAAAFU010000008.1"/>
</dbReference>
<name>A0A4R1F4H4_9GAMM</name>
<comment type="caution">
    <text evidence="1">The sequence shown here is derived from an EMBL/GenBank/DDBJ whole genome shotgun (WGS) entry which is preliminary data.</text>
</comment>
<dbReference type="Pfam" id="PF10116">
    <property type="entry name" value="Host_attach"/>
    <property type="match status" value="1"/>
</dbReference>
<proteinExistence type="predicted"/>
<dbReference type="EMBL" id="SMFQ01000002">
    <property type="protein sequence ID" value="TCJ88733.1"/>
    <property type="molecule type" value="Genomic_DNA"/>
</dbReference>
<dbReference type="AlphaFoldDB" id="A0A4R1F4H4"/>
<keyword evidence="2" id="KW-1185">Reference proteome</keyword>
<dbReference type="Proteomes" id="UP000294887">
    <property type="component" value="Unassembled WGS sequence"/>
</dbReference>